<dbReference type="KEGG" id="mcad:Pan265_27990"/>
<protein>
    <submittedName>
        <fullName evidence="3">D-alanyl-D-alanine carboxypeptidase</fullName>
        <ecNumber evidence="3">3.4.16.4</ecNumber>
    </submittedName>
</protein>
<dbReference type="GO" id="GO:0000270">
    <property type="term" value="P:peptidoglycan metabolic process"/>
    <property type="evidence" value="ECO:0007669"/>
    <property type="project" value="TreeGrafter"/>
</dbReference>
<dbReference type="Gene3D" id="3.50.80.20">
    <property type="entry name" value="D-Ala-D-Ala carboxypeptidase C, peptidase S13"/>
    <property type="match status" value="1"/>
</dbReference>
<evidence type="ECO:0000256" key="2">
    <source>
        <dbReference type="ARBA" id="ARBA00022801"/>
    </source>
</evidence>
<accession>A0A518C120</accession>
<gene>
    <name evidence="3" type="primary">dac_2</name>
    <name evidence="3" type="ORF">Pan265_27990</name>
</gene>
<dbReference type="NCBIfam" id="TIGR00666">
    <property type="entry name" value="PBP4"/>
    <property type="match status" value="1"/>
</dbReference>
<sequence>MKQSVDRFSVFGCVVVVVLLAHSGRVFAALQTQLDELVHAANLGQTRYAIHVHDLTRDLRLASVSSDALMIPASNMKLLTTAGAIDALGGDFVYFTELRSVTTGGAPVLWVVGNGDPTFGSPDVLASHGIEVDELLGTWVDAARQTGITRWSALVVDDRVFDRQFTHPDWPADQLANRWCAGVAGLSFYGNCVEVIPQPSEIRGAAPSIRLFPPADFFETTNRATTGRSDSFWVSRDMERDRLVFRGSVRNKRRTGISVSVRDPAIYLGKHLRQALAEGGLEVSAVTRPTEGYRPKEFEALHRVETSLSVVLEQANRDSNNLAAEGLIKTIGWRTTGQQGSWETGTAALRLRLRDRLGPSAATLQIADGSGLSRNNRVTARLMVSLLETMWRDESSRELFVNSLAVGGETGTLDDRMSRGFEGVTVRAKSGYLNGVSALSGYVILDEGAADESVVAFSLMFNDFKRPISNSQLKRLQDQIVAAIARDLARKQEREALASP</sequence>
<evidence type="ECO:0000256" key="1">
    <source>
        <dbReference type="ARBA" id="ARBA00006096"/>
    </source>
</evidence>
<dbReference type="RefSeq" id="WP_145447069.1">
    <property type="nucleotide sequence ID" value="NZ_CP036280.1"/>
</dbReference>
<keyword evidence="4" id="KW-1185">Reference proteome</keyword>
<keyword evidence="2 3" id="KW-0378">Hydrolase</keyword>
<dbReference type="PANTHER" id="PTHR30023">
    <property type="entry name" value="D-ALANYL-D-ALANINE CARBOXYPEPTIDASE"/>
    <property type="match status" value="1"/>
</dbReference>
<dbReference type="GO" id="GO:0006508">
    <property type="term" value="P:proteolysis"/>
    <property type="evidence" value="ECO:0007669"/>
    <property type="project" value="InterPro"/>
</dbReference>
<dbReference type="InterPro" id="IPR012338">
    <property type="entry name" value="Beta-lactam/transpept-like"/>
</dbReference>
<proteinExistence type="inferred from homology"/>
<dbReference type="EMBL" id="CP036280">
    <property type="protein sequence ID" value="QDU72923.1"/>
    <property type="molecule type" value="Genomic_DNA"/>
</dbReference>
<name>A0A518C120_9BACT</name>
<keyword evidence="3" id="KW-0121">Carboxypeptidase</keyword>
<dbReference type="Gene3D" id="3.40.710.10">
    <property type="entry name" value="DD-peptidase/beta-lactamase superfamily"/>
    <property type="match status" value="2"/>
</dbReference>
<evidence type="ECO:0000313" key="4">
    <source>
        <dbReference type="Proteomes" id="UP000320386"/>
    </source>
</evidence>
<dbReference type="InterPro" id="IPR000667">
    <property type="entry name" value="Peptidase_S13"/>
</dbReference>
<dbReference type="SUPFAM" id="SSF56601">
    <property type="entry name" value="beta-lactamase/transpeptidase-like"/>
    <property type="match status" value="1"/>
</dbReference>
<dbReference type="Proteomes" id="UP000320386">
    <property type="component" value="Chromosome"/>
</dbReference>
<dbReference type="GO" id="GO:0009002">
    <property type="term" value="F:serine-type D-Ala-D-Ala carboxypeptidase activity"/>
    <property type="evidence" value="ECO:0007669"/>
    <property type="project" value="UniProtKB-EC"/>
</dbReference>
<comment type="similarity">
    <text evidence="1">Belongs to the peptidase S13 family.</text>
</comment>
<evidence type="ECO:0000313" key="3">
    <source>
        <dbReference type="EMBL" id="QDU72923.1"/>
    </source>
</evidence>
<dbReference type="OrthoDB" id="9802627at2"/>
<dbReference type="PRINTS" id="PR00922">
    <property type="entry name" value="DADACBPTASE3"/>
</dbReference>
<dbReference type="PANTHER" id="PTHR30023:SF0">
    <property type="entry name" value="PENICILLIN-SENSITIVE CARBOXYPEPTIDASE A"/>
    <property type="match status" value="1"/>
</dbReference>
<dbReference type="AlphaFoldDB" id="A0A518C120"/>
<dbReference type="Pfam" id="PF02113">
    <property type="entry name" value="Peptidase_S13"/>
    <property type="match status" value="1"/>
</dbReference>
<dbReference type="EC" id="3.4.16.4" evidence="3"/>
<organism evidence="3 4">
    <name type="scientific">Mucisphaera calidilacus</name>
    <dbReference type="NCBI Taxonomy" id="2527982"/>
    <lineage>
        <taxon>Bacteria</taxon>
        <taxon>Pseudomonadati</taxon>
        <taxon>Planctomycetota</taxon>
        <taxon>Phycisphaerae</taxon>
        <taxon>Phycisphaerales</taxon>
        <taxon>Phycisphaeraceae</taxon>
        <taxon>Mucisphaera</taxon>
    </lineage>
</organism>
<keyword evidence="3" id="KW-0645">Protease</keyword>
<reference evidence="3 4" key="1">
    <citation type="submission" date="2019-02" db="EMBL/GenBank/DDBJ databases">
        <title>Deep-cultivation of Planctomycetes and their phenomic and genomic characterization uncovers novel biology.</title>
        <authorList>
            <person name="Wiegand S."/>
            <person name="Jogler M."/>
            <person name="Boedeker C."/>
            <person name="Pinto D."/>
            <person name="Vollmers J."/>
            <person name="Rivas-Marin E."/>
            <person name="Kohn T."/>
            <person name="Peeters S.H."/>
            <person name="Heuer A."/>
            <person name="Rast P."/>
            <person name="Oberbeckmann S."/>
            <person name="Bunk B."/>
            <person name="Jeske O."/>
            <person name="Meyerdierks A."/>
            <person name="Storesund J.E."/>
            <person name="Kallscheuer N."/>
            <person name="Luecker S."/>
            <person name="Lage O.M."/>
            <person name="Pohl T."/>
            <person name="Merkel B.J."/>
            <person name="Hornburger P."/>
            <person name="Mueller R.-W."/>
            <person name="Bruemmer F."/>
            <person name="Labrenz M."/>
            <person name="Spormann A.M."/>
            <person name="Op den Camp H."/>
            <person name="Overmann J."/>
            <person name="Amann R."/>
            <person name="Jetten M.S.M."/>
            <person name="Mascher T."/>
            <person name="Medema M.H."/>
            <person name="Devos D.P."/>
            <person name="Kaster A.-K."/>
            <person name="Ovreas L."/>
            <person name="Rohde M."/>
            <person name="Galperin M.Y."/>
            <person name="Jogler C."/>
        </authorList>
    </citation>
    <scope>NUCLEOTIDE SEQUENCE [LARGE SCALE GENOMIC DNA]</scope>
    <source>
        <strain evidence="3 4">Pan265</strain>
    </source>
</reference>